<proteinExistence type="predicted"/>
<evidence type="ECO:0008006" key="3">
    <source>
        <dbReference type="Google" id="ProtNLM"/>
    </source>
</evidence>
<evidence type="ECO:0000313" key="1">
    <source>
        <dbReference type="EMBL" id="KAJ3563893.1"/>
    </source>
</evidence>
<dbReference type="Proteomes" id="UP001213000">
    <property type="component" value="Unassembled WGS sequence"/>
</dbReference>
<evidence type="ECO:0000313" key="2">
    <source>
        <dbReference type="Proteomes" id="UP001213000"/>
    </source>
</evidence>
<dbReference type="EMBL" id="JANIEX010000713">
    <property type="protein sequence ID" value="KAJ3563893.1"/>
    <property type="molecule type" value="Genomic_DNA"/>
</dbReference>
<dbReference type="AlphaFoldDB" id="A0AAD5VLX0"/>
<organism evidence="1 2">
    <name type="scientific">Leucocoprinus birnbaumii</name>
    <dbReference type="NCBI Taxonomy" id="56174"/>
    <lineage>
        <taxon>Eukaryota</taxon>
        <taxon>Fungi</taxon>
        <taxon>Dikarya</taxon>
        <taxon>Basidiomycota</taxon>
        <taxon>Agaricomycotina</taxon>
        <taxon>Agaricomycetes</taxon>
        <taxon>Agaricomycetidae</taxon>
        <taxon>Agaricales</taxon>
        <taxon>Agaricineae</taxon>
        <taxon>Agaricaceae</taxon>
        <taxon>Leucocoprinus</taxon>
    </lineage>
</organism>
<name>A0AAD5VLX0_9AGAR</name>
<reference evidence="1" key="1">
    <citation type="submission" date="2022-07" db="EMBL/GenBank/DDBJ databases">
        <title>Genome Sequence of Leucocoprinus birnbaumii.</title>
        <authorList>
            <person name="Buettner E."/>
        </authorList>
    </citation>
    <scope>NUCLEOTIDE SEQUENCE</scope>
    <source>
        <strain evidence="1">VT141</strain>
    </source>
</reference>
<keyword evidence="2" id="KW-1185">Reference proteome</keyword>
<protein>
    <recommendedName>
        <fullName evidence="3">Fungal-type protein kinase domain-containing protein</fullName>
    </recommendedName>
</protein>
<gene>
    <name evidence="1" type="ORF">NP233_g8643</name>
</gene>
<accession>A0AAD5VLX0</accession>
<sequence>MAVGSLSSEKKIQTALFEKTSQIVEADYDWVPDDLKDCIKKGIESSQRFFVEVLHDGWGSSLREGIGDRDFSAGDPGLPSRPFISNAAPEVSQGDQIVESKYSVLKQYQVVHSHVGHPLHNVRDLEASLKAIQDVLIDVLRTHFLRSRKMTPFANLLKHLSSCFSLGGHIGIKLDSEGLDLSTGNPYFLPIEIHSGRQTNDRPRERYLLNIGDTGMTKFDHIGKKRPVYMPRHDLESLMVWVVVWVVLQLDFTQAEEALHLVFVDSSTPCDARWDFFRDTDADTVKQIDAGFHPALSELDDAGSFADHFTTVKAHIYDLSTTTFNDDPSQAAYFDLYWNVWKHFTEMLSRIQSFNDLRMAN</sequence>
<comment type="caution">
    <text evidence="1">The sequence shown here is derived from an EMBL/GenBank/DDBJ whole genome shotgun (WGS) entry which is preliminary data.</text>
</comment>